<dbReference type="OrthoDB" id="10252740at2759"/>
<evidence type="ECO:0000256" key="1">
    <source>
        <dbReference type="SAM" id="MobiDB-lite"/>
    </source>
</evidence>
<reference evidence="3 4" key="1">
    <citation type="submission" date="2018-08" db="EMBL/GenBank/DDBJ databases">
        <authorList>
            <person name="Laetsch R D."/>
            <person name="Stevens L."/>
            <person name="Kumar S."/>
            <person name="Blaxter L. M."/>
        </authorList>
    </citation>
    <scope>NUCLEOTIDE SEQUENCE [LARGE SCALE GENOMIC DNA]</scope>
</reference>
<proteinExistence type="predicted"/>
<dbReference type="SUPFAM" id="SSF101690">
    <property type="entry name" value="PAZ domain"/>
    <property type="match status" value="1"/>
</dbReference>
<dbReference type="AlphaFoldDB" id="A0A498SFF1"/>
<evidence type="ECO:0000259" key="2">
    <source>
        <dbReference type="PROSITE" id="PS50822"/>
    </source>
</evidence>
<dbReference type="Gene3D" id="2.170.260.10">
    <property type="entry name" value="paz domain"/>
    <property type="match status" value="1"/>
</dbReference>
<accession>A0A498SFF1</accession>
<dbReference type="PROSITE" id="PS50822">
    <property type="entry name" value="PIWI"/>
    <property type="match status" value="1"/>
</dbReference>
<sequence>MCKYKDTSFCCEMLPNFGKLYLAIYDLEEVHRSSVALLTSGSMRGCWHDGGPLDGRGDTMPSRSRGRGRSRRNDQNIDVPQTVDMRRSDCSTQSRNLESENDSNDSSHSAYRNVSSQSCFRNIQNNGRFSNIQHNGRISSIHSPCILPKLPPAKIQQKVSVKTNVYALEITDRIVYRYDVRIETCCGRPRTANVVKVNLCHGKQDPYRAKKCMFLIDMALRRYRQLNEFAYAYDLSSTLFTNQSLDLKEVSEITMSSNNLQELQEMFGSNINISINISECREFARSFHTSDFNSSITPDLLAQDHSLRQFYEILTNQYGLRSESYFSFGFGRLYQEKDNMKLKNGVKLSMGVDKSVRFVEGNQSTGLVPALVLDGKKTPFFKEERLMNFAAEIYEPYSLVPSIPHLNERKFADFVRCVERTVKGIRLLRLNNTKTFTASGLSVQPVRNLRSEQMPLMEAYKRLGIDIRPDLPAVVLKSRSGKVFFPFEILYVAPKQKVSDAKLRPDQKQALMKSAVIAPDIRYKEIIRHMEALNLSESKYNPVLAAFGVRISRNPIVVEANRRAPPRISYNSKCTINVTPNKASWNPGNNHFATPAKIDNFYFFYDKGCDENVITNFFHSIYNTAVKRGVNFNKKFKKEVCANELEENIKKMITESPKATNFFMYVDNNERTHGQLKLYEALYQVVTQHVRYSTVRDKAHSFENIVNKMNVKNFGHNYHTIPEHYAIKRWLSSGNTLVIGYDVCHPEAQPAVDRRLSVVFDQPSVIGFSFNAAKEPETFIGDYAFHEAKQEQVTSSILEGRMFHILKLFHKMRHKLPTLIVVTRDGVSEGQHKMVMMEELEAIRAGIQNYADFSKEAKYKPKIVLLIAVKRHNKREIQNCLPGTVIDHTVTRVDATEIFLQSHKVIKGTGKIPAYTLLVNEADMEMDELQAFINALCYSHQIITSAVSLPEPIYQADEWAKRGRKNFQAMYQQKCKSLPRKRNGKVDWDKVTNELCYMDRELELTRSNA</sequence>
<feature type="region of interest" description="Disordered" evidence="1">
    <location>
        <begin position="49"/>
        <end position="111"/>
    </location>
</feature>
<protein>
    <recommendedName>
        <fullName evidence="2">Piwi domain-containing protein</fullName>
    </recommendedName>
</protein>
<dbReference type="Gene3D" id="3.40.50.2300">
    <property type="match status" value="1"/>
</dbReference>
<dbReference type="Pfam" id="PF02171">
    <property type="entry name" value="Piwi"/>
    <property type="match status" value="1"/>
</dbReference>
<evidence type="ECO:0000313" key="3">
    <source>
        <dbReference type="EMBL" id="VBB30578.1"/>
    </source>
</evidence>
<dbReference type="Gene3D" id="3.30.420.10">
    <property type="entry name" value="Ribonuclease H-like superfamily/Ribonuclease H"/>
    <property type="match status" value="1"/>
</dbReference>
<dbReference type="SMART" id="SM00950">
    <property type="entry name" value="Piwi"/>
    <property type="match status" value="1"/>
</dbReference>
<evidence type="ECO:0000313" key="4">
    <source>
        <dbReference type="Proteomes" id="UP000276991"/>
    </source>
</evidence>
<dbReference type="InterPro" id="IPR036397">
    <property type="entry name" value="RNaseH_sf"/>
</dbReference>
<dbReference type="InterPro" id="IPR036085">
    <property type="entry name" value="PAZ_dom_sf"/>
</dbReference>
<organism evidence="3 4">
    <name type="scientific">Acanthocheilonema viteae</name>
    <name type="common">Filarial nematode worm</name>
    <name type="synonym">Dipetalonema viteae</name>
    <dbReference type="NCBI Taxonomy" id="6277"/>
    <lineage>
        <taxon>Eukaryota</taxon>
        <taxon>Metazoa</taxon>
        <taxon>Ecdysozoa</taxon>
        <taxon>Nematoda</taxon>
        <taxon>Chromadorea</taxon>
        <taxon>Rhabditida</taxon>
        <taxon>Spirurina</taxon>
        <taxon>Spiruromorpha</taxon>
        <taxon>Filarioidea</taxon>
        <taxon>Onchocercidae</taxon>
        <taxon>Acanthocheilonema</taxon>
    </lineage>
</organism>
<dbReference type="InterPro" id="IPR003165">
    <property type="entry name" value="Piwi"/>
</dbReference>
<dbReference type="Proteomes" id="UP000276991">
    <property type="component" value="Unassembled WGS sequence"/>
</dbReference>
<dbReference type="EMBL" id="UPTC01000919">
    <property type="protein sequence ID" value="VBB30578.1"/>
    <property type="molecule type" value="Genomic_DNA"/>
</dbReference>
<feature type="domain" description="Piwi" evidence="2">
    <location>
        <begin position="685"/>
        <end position="968"/>
    </location>
</feature>
<dbReference type="PANTHER" id="PTHR22891">
    <property type="entry name" value="EUKARYOTIC TRANSLATION INITIATION FACTOR 2C"/>
    <property type="match status" value="1"/>
</dbReference>
<dbReference type="SUPFAM" id="SSF53098">
    <property type="entry name" value="Ribonuclease H-like"/>
    <property type="match status" value="1"/>
</dbReference>
<dbReference type="InterPro" id="IPR012337">
    <property type="entry name" value="RNaseH-like_sf"/>
</dbReference>
<name>A0A498SFF1_ACAVI</name>
<dbReference type="STRING" id="6277.A0A498SFF1"/>
<keyword evidence="4" id="KW-1185">Reference proteome</keyword>
<dbReference type="GO" id="GO:0003676">
    <property type="term" value="F:nucleic acid binding"/>
    <property type="evidence" value="ECO:0007669"/>
    <property type="project" value="InterPro"/>
</dbReference>
<gene>
    <name evidence="3" type="ORF">NAV_LOCUS5369</name>
</gene>